<organism evidence="2 3">
    <name type="scientific">Cellulosilyticum lentocellum (strain ATCC 49066 / DSM 5427 / NCIMB 11756 / RHM5)</name>
    <name type="common">Clostridium lentocellum</name>
    <dbReference type="NCBI Taxonomy" id="642492"/>
    <lineage>
        <taxon>Bacteria</taxon>
        <taxon>Bacillati</taxon>
        <taxon>Bacillota</taxon>
        <taxon>Clostridia</taxon>
        <taxon>Lachnospirales</taxon>
        <taxon>Cellulosilyticaceae</taxon>
        <taxon>Cellulosilyticum</taxon>
    </lineage>
</organism>
<gene>
    <name evidence="2" type="ordered locus">Clole_3612</name>
</gene>
<reference evidence="2 3" key="1">
    <citation type="journal article" date="2011" name="J. Bacteriol.">
        <title>Complete genome sequence of the cellulose-degrading bacterium Cellulosilyticum lentocellum.</title>
        <authorList>
            <consortium name="US DOE Joint Genome Institute"/>
            <person name="Miller D.A."/>
            <person name="Suen G."/>
            <person name="Bruce D."/>
            <person name="Copeland A."/>
            <person name="Cheng J.F."/>
            <person name="Detter C."/>
            <person name="Goodwin L.A."/>
            <person name="Han C.S."/>
            <person name="Hauser L.J."/>
            <person name="Land M.L."/>
            <person name="Lapidus A."/>
            <person name="Lucas S."/>
            <person name="Meincke L."/>
            <person name="Pitluck S."/>
            <person name="Tapia R."/>
            <person name="Teshima H."/>
            <person name="Woyke T."/>
            <person name="Fox B.G."/>
            <person name="Angert E.R."/>
            <person name="Currie C.R."/>
        </authorList>
    </citation>
    <scope>NUCLEOTIDE SEQUENCE [LARGE SCALE GENOMIC DNA]</scope>
    <source>
        <strain evidence="3">ATCC 49066 / DSM 5427 / NCIMB 11756 / RHM5</strain>
    </source>
</reference>
<keyword evidence="3" id="KW-1185">Reference proteome</keyword>
<evidence type="ECO:0000313" key="3">
    <source>
        <dbReference type="Proteomes" id="UP000008467"/>
    </source>
</evidence>
<dbReference type="NCBIfam" id="TIGR02669">
    <property type="entry name" value="SpoIID_LytB"/>
    <property type="match status" value="1"/>
</dbReference>
<dbReference type="eggNOG" id="COG2385">
    <property type="taxonomic scope" value="Bacteria"/>
</dbReference>
<dbReference type="Proteomes" id="UP000008467">
    <property type="component" value="Chromosome"/>
</dbReference>
<sequence>MKEYLKSAAIIGLCLFLIPMIIVYASGYDTGKLLKTIEDANGEEAHGAPLDIINEETLIGILAKEIPYTYEEEAIKVQAVVTRTYMARRILGIQSKGALKGYSVEEMKAIWQDDYDKNYAIYKAAVESTYYEMIFYDNQPIEALYHSASAGKTRNAASIYNKDIPYLQSVDSKVDHISKQVRLTKGKTTELIKTKYPELIVDIGTLENQIQIIEKDEADYVKSIQVGNVTLKGEEIKELLDLPSSCFKVYSSGDELIFDVRGIGQGIGLSQNGANELAKQGMNYKDIIKYYYTDVMIEKYEIQN</sequence>
<dbReference type="STRING" id="642492.Clole_3612"/>
<dbReference type="AlphaFoldDB" id="F2JT76"/>
<dbReference type="InterPro" id="IPR013486">
    <property type="entry name" value="SpoIID/LytB"/>
</dbReference>
<dbReference type="KEGG" id="cle:Clole_3612"/>
<dbReference type="Pfam" id="PF08486">
    <property type="entry name" value="SpoIID"/>
    <property type="match status" value="1"/>
</dbReference>
<evidence type="ECO:0000259" key="1">
    <source>
        <dbReference type="Pfam" id="PF08486"/>
    </source>
</evidence>
<dbReference type="GO" id="GO:0030435">
    <property type="term" value="P:sporulation resulting in formation of a cellular spore"/>
    <property type="evidence" value="ECO:0007669"/>
    <property type="project" value="InterPro"/>
</dbReference>
<protein>
    <submittedName>
        <fullName evidence="2">SpoIID/LytB domain protein</fullName>
    </submittedName>
</protein>
<dbReference type="RefSeq" id="WP_013658571.1">
    <property type="nucleotide sequence ID" value="NC_015275.1"/>
</dbReference>
<name>F2JT76_CELLD</name>
<proteinExistence type="predicted"/>
<dbReference type="HOGENOM" id="CLU_021203_1_0_9"/>
<dbReference type="EMBL" id="CP002582">
    <property type="protein sequence ID" value="ADZ85295.1"/>
    <property type="molecule type" value="Genomic_DNA"/>
</dbReference>
<dbReference type="InterPro" id="IPR013693">
    <property type="entry name" value="SpoIID/LytB_N"/>
</dbReference>
<accession>F2JT76</accession>
<evidence type="ECO:0000313" key="2">
    <source>
        <dbReference type="EMBL" id="ADZ85295.1"/>
    </source>
</evidence>
<feature type="domain" description="Sporulation stage II protein D amidase enhancer LytB N-terminal" evidence="1">
    <location>
        <begin position="55"/>
        <end position="136"/>
    </location>
</feature>